<dbReference type="Proteomes" id="UP001601948">
    <property type="component" value="Unassembled WGS sequence"/>
</dbReference>
<reference evidence="1 2" key="1">
    <citation type="submission" date="2024-10" db="EMBL/GenBank/DDBJ databases">
        <title>The Natural Products Discovery Center: Release of the First 8490 Sequenced Strains for Exploring Actinobacteria Biosynthetic Diversity.</title>
        <authorList>
            <person name="Kalkreuter E."/>
            <person name="Kautsar S.A."/>
            <person name="Yang D."/>
            <person name="Bader C.D."/>
            <person name="Teijaro C.N."/>
            <person name="Fluegel L."/>
            <person name="Davis C.M."/>
            <person name="Simpson J.R."/>
            <person name="Lauterbach L."/>
            <person name="Steele A.D."/>
            <person name="Gui C."/>
            <person name="Meng S."/>
            <person name="Li G."/>
            <person name="Viehrig K."/>
            <person name="Ye F."/>
            <person name="Su P."/>
            <person name="Kiefer A.F."/>
            <person name="Nichols A."/>
            <person name="Cepeda A.J."/>
            <person name="Yan W."/>
            <person name="Fan B."/>
            <person name="Jiang Y."/>
            <person name="Adhikari A."/>
            <person name="Zheng C.-J."/>
            <person name="Schuster L."/>
            <person name="Cowan T.M."/>
            <person name="Smanski M.J."/>
            <person name="Chevrette M.G."/>
            <person name="De Carvalho L.P.S."/>
            <person name="Shen B."/>
        </authorList>
    </citation>
    <scope>NUCLEOTIDE SEQUENCE [LARGE SCALE GENOMIC DNA]</scope>
    <source>
        <strain evidence="1 2">NPDC003040</strain>
    </source>
</reference>
<evidence type="ECO:0000313" key="1">
    <source>
        <dbReference type="EMBL" id="MFF3229058.1"/>
    </source>
</evidence>
<dbReference type="EMBL" id="JBIAPI010000017">
    <property type="protein sequence ID" value="MFF3229058.1"/>
    <property type="molecule type" value="Genomic_DNA"/>
</dbReference>
<gene>
    <name evidence="1" type="ORF">ACFYV7_40150</name>
</gene>
<dbReference type="Pfam" id="PF10014">
    <property type="entry name" value="2OG-Fe_Oxy_2"/>
    <property type="match status" value="1"/>
</dbReference>
<dbReference type="RefSeq" id="WP_387726437.1">
    <property type="nucleotide sequence ID" value="NZ_JBIAPI010000017.1"/>
</dbReference>
<name>A0ABW6R6A5_9NOCA</name>
<comment type="caution">
    <text evidence="1">The sequence shown here is derived from an EMBL/GenBank/DDBJ whole genome shotgun (WGS) entry which is preliminary data.</text>
</comment>
<keyword evidence="2" id="KW-1185">Reference proteome</keyword>
<accession>A0ABW6R6A5</accession>
<dbReference type="GO" id="GO:0051213">
    <property type="term" value="F:dioxygenase activity"/>
    <property type="evidence" value="ECO:0007669"/>
    <property type="project" value="UniProtKB-KW"/>
</dbReference>
<proteinExistence type="predicted"/>
<keyword evidence="1" id="KW-0560">Oxidoreductase</keyword>
<dbReference type="Gene3D" id="2.60.120.620">
    <property type="entry name" value="q2cbj1_9rhob like domain"/>
    <property type="match status" value="1"/>
</dbReference>
<dbReference type="InterPro" id="IPR018724">
    <property type="entry name" value="2OG-Fe_dioxygenase"/>
</dbReference>
<evidence type="ECO:0000313" key="2">
    <source>
        <dbReference type="Proteomes" id="UP001601948"/>
    </source>
</evidence>
<sequence length="231" mass="26470">MSELQDRGFKFVTLPPVGADVLSSYDEIELDPYMAHGTRYKRFSQYRLKFSGDKGWQFELLPHRAYSAFKKFNNVAGGILREYTPIAVDFVSTIKHVIDQERFLDQTVDWQINVHQNRSKTTTDKSAELTPEGIHQDGHEFVIISILSRNKVRGGEMRLWPAKDADPIWRGTLGAGDAVILDDQRVYHDVTPIEPDGSTTGTRDILIVSFSRWDERWYGEEHEHAVLSDVS</sequence>
<organism evidence="1 2">
    <name type="scientific">Nocardia suismassiliense</name>
    <dbReference type="NCBI Taxonomy" id="2077092"/>
    <lineage>
        <taxon>Bacteria</taxon>
        <taxon>Bacillati</taxon>
        <taxon>Actinomycetota</taxon>
        <taxon>Actinomycetes</taxon>
        <taxon>Mycobacteriales</taxon>
        <taxon>Nocardiaceae</taxon>
        <taxon>Nocardia</taxon>
    </lineage>
</organism>
<protein>
    <submittedName>
        <fullName evidence="1">2OG-Fe dioxygenase family protein</fullName>
    </submittedName>
</protein>
<keyword evidence="1" id="KW-0223">Dioxygenase</keyword>